<evidence type="ECO:0000313" key="2">
    <source>
        <dbReference type="EMBL" id="KYF61596.1"/>
    </source>
</evidence>
<dbReference type="OrthoDB" id="127514at2"/>
<sequence>MPHDPRRFVDPGPAGRSRRAFLGGIAAGAAGAALLGPSAAFAEAVPSLAAKPPPGFTPLSIPGKIVKVTKGNSLQPNGLWPDASAAKMMLERAMAELTGKADLGAAFGRFVHKDDRVAIKANGIAGQKGATMATNKELVLEIVRGVIAAGVPAENVMIFEQYPSFLAGTRCADRTAKPAADFPAGIRAAVHENKDAVMPSITVCGIPTKFVRPFTEATAVINVSLIKDHSICGYTGCLKNITHGATINPHSFHEHTASPQIAELYAQDVVKSRVRLHITDGFKLIYDQGPLDKNPKRRVLHESVYATTDPVAMDVIGWGVVETWRKENGLPTLKAASREPSYIRIAGELGLGVFDKNKIAMREVRL</sequence>
<gene>
    <name evidence="2" type="ORF">BE15_36750</name>
</gene>
<dbReference type="Proteomes" id="UP000075260">
    <property type="component" value="Unassembled WGS sequence"/>
</dbReference>
<proteinExistence type="predicted"/>
<organism evidence="2 3">
    <name type="scientific">Sorangium cellulosum</name>
    <name type="common">Polyangium cellulosum</name>
    <dbReference type="NCBI Taxonomy" id="56"/>
    <lineage>
        <taxon>Bacteria</taxon>
        <taxon>Pseudomonadati</taxon>
        <taxon>Myxococcota</taxon>
        <taxon>Polyangia</taxon>
        <taxon>Polyangiales</taxon>
        <taxon>Polyangiaceae</taxon>
        <taxon>Sorangium</taxon>
    </lineage>
</organism>
<reference evidence="2 3" key="1">
    <citation type="submission" date="2014-02" db="EMBL/GenBank/DDBJ databases">
        <title>The small core and large imbalanced accessory genome model reveals a collaborative survival strategy of Sorangium cellulosum strains in nature.</title>
        <authorList>
            <person name="Han K."/>
            <person name="Peng R."/>
            <person name="Blom J."/>
            <person name="Li Y.-Z."/>
        </authorList>
    </citation>
    <scope>NUCLEOTIDE SEQUENCE [LARGE SCALE GENOMIC DNA]</scope>
    <source>
        <strain evidence="2 3">So0008-312</strain>
    </source>
</reference>
<dbReference type="InterPro" id="IPR006311">
    <property type="entry name" value="TAT_signal"/>
</dbReference>
<name>A0A150Q1G4_SORCE</name>
<evidence type="ECO:0000313" key="3">
    <source>
        <dbReference type="Proteomes" id="UP000075260"/>
    </source>
</evidence>
<accession>A0A150Q1G4</accession>
<dbReference type="InterPro" id="IPR007160">
    <property type="entry name" value="DUF362"/>
</dbReference>
<dbReference type="EMBL" id="JEMA01001169">
    <property type="protein sequence ID" value="KYF61596.1"/>
    <property type="molecule type" value="Genomic_DNA"/>
</dbReference>
<feature type="domain" description="DUF362" evidence="1">
    <location>
        <begin position="117"/>
        <end position="317"/>
    </location>
</feature>
<comment type="caution">
    <text evidence="2">The sequence shown here is derived from an EMBL/GenBank/DDBJ whole genome shotgun (WGS) entry which is preliminary data.</text>
</comment>
<dbReference type="AlphaFoldDB" id="A0A150Q1G4"/>
<protein>
    <recommendedName>
        <fullName evidence="1">DUF362 domain-containing protein</fullName>
    </recommendedName>
</protein>
<dbReference type="PROSITE" id="PS51318">
    <property type="entry name" value="TAT"/>
    <property type="match status" value="1"/>
</dbReference>
<dbReference type="Pfam" id="PF04015">
    <property type="entry name" value="DUF362"/>
    <property type="match status" value="1"/>
</dbReference>
<evidence type="ECO:0000259" key="1">
    <source>
        <dbReference type="Pfam" id="PF04015"/>
    </source>
</evidence>
<dbReference type="RefSeq" id="WP_061613008.1">
    <property type="nucleotide sequence ID" value="NZ_JEMA01001169.1"/>
</dbReference>